<dbReference type="InterPro" id="IPR011611">
    <property type="entry name" value="PfkB_dom"/>
</dbReference>
<evidence type="ECO:0000256" key="1">
    <source>
        <dbReference type="ARBA" id="ARBA00010688"/>
    </source>
</evidence>
<dbReference type="InterPro" id="IPR029056">
    <property type="entry name" value="Ribokinase-like"/>
</dbReference>
<proteinExistence type="inferred from homology"/>
<dbReference type="Gene3D" id="3.40.1190.20">
    <property type="match status" value="1"/>
</dbReference>
<dbReference type="CDD" id="cd01167">
    <property type="entry name" value="bac_FRK"/>
    <property type="match status" value="1"/>
</dbReference>
<gene>
    <name evidence="5" type="ORF">IAB63_01535</name>
</gene>
<keyword evidence="3 5" id="KW-0418">Kinase</keyword>
<dbReference type="PANTHER" id="PTHR43085:SF54">
    <property type="entry name" value="PUTATIVE-RELATED"/>
    <property type="match status" value="1"/>
</dbReference>
<evidence type="ECO:0000313" key="6">
    <source>
        <dbReference type="Proteomes" id="UP000824164"/>
    </source>
</evidence>
<reference evidence="5" key="1">
    <citation type="submission" date="2020-10" db="EMBL/GenBank/DDBJ databases">
        <authorList>
            <person name="Gilroy R."/>
        </authorList>
    </citation>
    <scope>NUCLEOTIDE SEQUENCE</scope>
    <source>
        <strain evidence="5">CHK187-14744</strain>
    </source>
</reference>
<name>A0A9D1HGS9_9FIRM</name>
<organism evidence="5 6">
    <name type="scientific">Candidatus Onthocola gallistercoris</name>
    <dbReference type="NCBI Taxonomy" id="2840876"/>
    <lineage>
        <taxon>Bacteria</taxon>
        <taxon>Bacillati</taxon>
        <taxon>Bacillota</taxon>
        <taxon>Bacilli</taxon>
        <taxon>Candidatus Onthocola</taxon>
    </lineage>
</organism>
<accession>A0A9D1HGS9</accession>
<dbReference type="Proteomes" id="UP000824164">
    <property type="component" value="Unassembled WGS sequence"/>
</dbReference>
<comment type="similarity">
    <text evidence="1">Belongs to the carbohydrate kinase PfkB family.</text>
</comment>
<evidence type="ECO:0000256" key="2">
    <source>
        <dbReference type="ARBA" id="ARBA00022679"/>
    </source>
</evidence>
<protein>
    <submittedName>
        <fullName evidence="5">Carbohydrate kinase</fullName>
    </submittedName>
</protein>
<comment type="caution">
    <text evidence="5">The sequence shown here is derived from an EMBL/GenBank/DDBJ whole genome shotgun (WGS) entry which is preliminary data.</text>
</comment>
<dbReference type="GO" id="GO:0016301">
    <property type="term" value="F:kinase activity"/>
    <property type="evidence" value="ECO:0007669"/>
    <property type="project" value="UniProtKB-KW"/>
</dbReference>
<keyword evidence="2" id="KW-0808">Transferase</keyword>
<dbReference type="SUPFAM" id="SSF53613">
    <property type="entry name" value="Ribokinase-like"/>
    <property type="match status" value="1"/>
</dbReference>
<evidence type="ECO:0000259" key="4">
    <source>
        <dbReference type="Pfam" id="PF00294"/>
    </source>
</evidence>
<dbReference type="EMBL" id="DVLT01000008">
    <property type="protein sequence ID" value="HIU01917.1"/>
    <property type="molecule type" value="Genomic_DNA"/>
</dbReference>
<feature type="domain" description="Carbohydrate kinase PfkB" evidence="4">
    <location>
        <begin position="1"/>
        <end position="312"/>
    </location>
</feature>
<reference evidence="5" key="2">
    <citation type="journal article" date="2021" name="PeerJ">
        <title>Extensive microbial diversity within the chicken gut microbiome revealed by metagenomics and culture.</title>
        <authorList>
            <person name="Gilroy R."/>
            <person name="Ravi A."/>
            <person name="Getino M."/>
            <person name="Pursley I."/>
            <person name="Horton D.L."/>
            <person name="Alikhan N.F."/>
            <person name="Baker D."/>
            <person name="Gharbi K."/>
            <person name="Hall N."/>
            <person name="Watson M."/>
            <person name="Adriaenssens E.M."/>
            <person name="Foster-Nyarko E."/>
            <person name="Jarju S."/>
            <person name="Secka A."/>
            <person name="Antonio M."/>
            <person name="Oren A."/>
            <person name="Chaudhuri R.R."/>
            <person name="La Ragione R."/>
            <person name="Hildebrand F."/>
            <person name="Pallen M.J."/>
        </authorList>
    </citation>
    <scope>NUCLEOTIDE SEQUENCE</scope>
    <source>
        <strain evidence="5">CHK187-14744</strain>
    </source>
</reference>
<sequence length="321" mass="35372">MKKLLAIGEALIDLIPEETGRALKDVIGFRPAVGGAPANVCGAYSRLGGPSEMITQLGMDPFGDKIIEEFDRYHIGRDYVSRTAEANTSLAFVALKEDGNREFSFYRKPGADMLMSPDRIRREWFEDAFALHFCSVSIGDFSMKEAHKRAICYAEETGTLISFDPNLRFALWPSNEELKTAVDEFLPKANILKISDEELEFLTGKTEIEDALPQLMQGNVRLVIYTKGSKGAQAFTASTKAKAASRKVKAIDTTGAGDAFIGSFLFQLSKDGVSADTLSELSADQLTRYLDFSNRYCGLSVQRNGAIMSYPTLDEMIGEMS</sequence>
<dbReference type="Pfam" id="PF00294">
    <property type="entry name" value="PfkB"/>
    <property type="match status" value="1"/>
</dbReference>
<evidence type="ECO:0000313" key="5">
    <source>
        <dbReference type="EMBL" id="HIU01917.1"/>
    </source>
</evidence>
<dbReference type="AlphaFoldDB" id="A0A9D1HGS9"/>
<evidence type="ECO:0000256" key="3">
    <source>
        <dbReference type="ARBA" id="ARBA00022777"/>
    </source>
</evidence>
<dbReference type="PANTHER" id="PTHR43085">
    <property type="entry name" value="HEXOKINASE FAMILY MEMBER"/>
    <property type="match status" value="1"/>
</dbReference>
<dbReference type="InterPro" id="IPR050306">
    <property type="entry name" value="PfkB_Carbo_kinase"/>
</dbReference>